<dbReference type="GO" id="GO:0044550">
    <property type="term" value="P:secondary metabolite biosynthetic process"/>
    <property type="evidence" value="ECO:0007669"/>
    <property type="project" value="UniProtKB-ARBA"/>
</dbReference>
<dbReference type="SUPFAM" id="SSF51735">
    <property type="entry name" value="NAD(P)-binding Rossmann-fold domains"/>
    <property type="match status" value="1"/>
</dbReference>
<dbReference type="NCBIfam" id="NF005559">
    <property type="entry name" value="PRK07231.1"/>
    <property type="match status" value="1"/>
</dbReference>
<gene>
    <name evidence="3" type="ORF">ASPVEDRAFT_142001</name>
</gene>
<evidence type="ECO:0000256" key="2">
    <source>
        <dbReference type="ARBA" id="ARBA00022857"/>
    </source>
</evidence>
<evidence type="ECO:0000313" key="3">
    <source>
        <dbReference type="EMBL" id="OJJ07385.1"/>
    </source>
</evidence>
<dbReference type="PRINTS" id="PR00081">
    <property type="entry name" value="GDHRDH"/>
</dbReference>
<dbReference type="InterPro" id="IPR036291">
    <property type="entry name" value="NAD(P)-bd_dom_sf"/>
</dbReference>
<dbReference type="FunFam" id="3.40.50.720:FF:000620">
    <property type="entry name" value="3-oxoacyl-(Acyl carrier protein) reductase"/>
    <property type="match status" value="1"/>
</dbReference>
<dbReference type="Pfam" id="PF13561">
    <property type="entry name" value="adh_short_C2"/>
    <property type="match status" value="1"/>
</dbReference>
<keyword evidence="4" id="KW-1185">Reference proteome</keyword>
<dbReference type="STRING" id="1036611.A0A1L9Q0T4"/>
<accession>A0A1L9Q0T4</accession>
<dbReference type="PANTHER" id="PTHR42760:SF124">
    <property type="entry name" value="SHORT-CHAIN DEHYDROGENASE_REDUCTASE"/>
    <property type="match status" value="1"/>
</dbReference>
<sequence length="269" mass="29000">MSQTLRLQDKVAIVTGSSSGLGRAIAIRYAHEGAKVVCADLSPTARSREEAEITTHDLIETNGGQSLFVQADVGDSAQMENLVQAAVKHFGRLDILVNNAGISIEARTPAVLHLTDEATWDTTMRVNVKSVFLGCKYALAQMLQQEPHPSGDRGWIVNISSIMGMIVGPENPSYCASKGAVSQLTRQIALDYAPHRIHANALCPGYTQTAIFKETTTHLTPWEDLNRRHPLKGPGLPDDVARMAVVLASEDASWVTGVCLPVDGGYTAR</sequence>
<keyword evidence="2" id="KW-0521">NADP</keyword>
<dbReference type="GO" id="GO:0016616">
    <property type="term" value="F:oxidoreductase activity, acting on the CH-OH group of donors, NAD or NADP as acceptor"/>
    <property type="evidence" value="ECO:0007669"/>
    <property type="project" value="TreeGrafter"/>
</dbReference>
<dbReference type="Proteomes" id="UP000184073">
    <property type="component" value="Unassembled WGS sequence"/>
</dbReference>
<organism evidence="3 4">
    <name type="scientific">Aspergillus versicolor CBS 583.65</name>
    <dbReference type="NCBI Taxonomy" id="1036611"/>
    <lineage>
        <taxon>Eukaryota</taxon>
        <taxon>Fungi</taxon>
        <taxon>Dikarya</taxon>
        <taxon>Ascomycota</taxon>
        <taxon>Pezizomycotina</taxon>
        <taxon>Eurotiomycetes</taxon>
        <taxon>Eurotiomycetidae</taxon>
        <taxon>Eurotiales</taxon>
        <taxon>Aspergillaceae</taxon>
        <taxon>Aspergillus</taxon>
        <taxon>Aspergillus subgen. Nidulantes</taxon>
    </lineage>
</organism>
<dbReference type="Gene3D" id="3.40.50.720">
    <property type="entry name" value="NAD(P)-binding Rossmann-like Domain"/>
    <property type="match status" value="1"/>
</dbReference>
<dbReference type="PROSITE" id="PS00061">
    <property type="entry name" value="ADH_SHORT"/>
    <property type="match status" value="1"/>
</dbReference>
<reference evidence="4" key="1">
    <citation type="journal article" date="2017" name="Genome Biol.">
        <title>Comparative genomics reveals high biological diversity and specific adaptations in the industrially and medically important fungal genus Aspergillus.</title>
        <authorList>
            <person name="de Vries R.P."/>
            <person name="Riley R."/>
            <person name="Wiebenga A."/>
            <person name="Aguilar-Osorio G."/>
            <person name="Amillis S."/>
            <person name="Uchima C.A."/>
            <person name="Anderluh G."/>
            <person name="Asadollahi M."/>
            <person name="Askin M."/>
            <person name="Barry K."/>
            <person name="Battaglia E."/>
            <person name="Bayram O."/>
            <person name="Benocci T."/>
            <person name="Braus-Stromeyer S.A."/>
            <person name="Caldana C."/>
            <person name="Canovas D."/>
            <person name="Cerqueira G.C."/>
            <person name="Chen F."/>
            <person name="Chen W."/>
            <person name="Choi C."/>
            <person name="Clum A."/>
            <person name="Dos Santos R.A."/>
            <person name="Damasio A.R."/>
            <person name="Diallinas G."/>
            <person name="Emri T."/>
            <person name="Fekete E."/>
            <person name="Flipphi M."/>
            <person name="Freyberg S."/>
            <person name="Gallo A."/>
            <person name="Gournas C."/>
            <person name="Habgood R."/>
            <person name="Hainaut M."/>
            <person name="Harispe M.L."/>
            <person name="Henrissat B."/>
            <person name="Hilden K.S."/>
            <person name="Hope R."/>
            <person name="Hossain A."/>
            <person name="Karabika E."/>
            <person name="Karaffa L."/>
            <person name="Karanyi Z."/>
            <person name="Krasevec N."/>
            <person name="Kuo A."/>
            <person name="Kusch H."/>
            <person name="LaButti K."/>
            <person name="Lagendijk E.L."/>
            <person name="Lapidus A."/>
            <person name="Levasseur A."/>
            <person name="Lindquist E."/>
            <person name="Lipzen A."/>
            <person name="Logrieco A.F."/>
            <person name="MacCabe A."/>
            <person name="Maekelae M.R."/>
            <person name="Malavazi I."/>
            <person name="Melin P."/>
            <person name="Meyer V."/>
            <person name="Mielnichuk N."/>
            <person name="Miskei M."/>
            <person name="Molnar A.P."/>
            <person name="Mule G."/>
            <person name="Ngan C.Y."/>
            <person name="Orejas M."/>
            <person name="Orosz E."/>
            <person name="Ouedraogo J.P."/>
            <person name="Overkamp K.M."/>
            <person name="Park H.-S."/>
            <person name="Perrone G."/>
            <person name="Piumi F."/>
            <person name="Punt P.J."/>
            <person name="Ram A.F."/>
            <person name="Ramon A."/>
            <person name="Rauscher S."/>
            <person name="Record E."/>
            <person name="Riano-Pachon D.M."/>
            <person name="Robert V."/>
            <person name="Roehrig J."/>
            <person name="Ruller R."/>
            <person name="Salamov A."/>
            <person name="Salih N.S."/>
            <person name="Samson R.A."/>
            <person name="Sandor E."/>
            <person name="Sanguinetti M."/>
            <person name="Schuetze T."/>
            <person name="Sepcic K."/>
            <person name="Shelest E."/>
            <person name="Sherlock G."/>
            <person name="Sophianopoulou V."/>
            <person name="Squina F.M."/>
            <person name="Sun H."/>
            <person name="Susca A."/>
            <person name="Todd R.B."/>
            <person name="Tsang A."/>
            <person name="Unkles S.E."/>
            <person name="van de Wiele N."/>
            <person name="van Rossen-Uffink D."/>
            <person name="Oliveira J.V."/>
            <person name="Vesth T.C."/>
            <person name="Visser J."/>
            <person name="Yu J.-H."/>
            <person name="Zhou M."/>
            <person name="Andersen M.R."/>
            <person name="Archer D.B."/>
            <person name="Baker S.E."/>
            <person name="Benoit I."/>
            <person name="Brakhage A.A."/>
            <person name="Braus G.H."/>
            <person name="Fischer R."/>
            <person name="Frisvad J.C."/>
            <person name="Goldman G.H."/>
            <person name="Houbraken J."/>
            <person name="Oakley B."/>
            <person name="Pocsi I."/>
            <person name="Scazzocchio C."/>
            <person name="Seiboth B."/>
            <person name="vanKuyk P.A."/>
            <person name="Wortman J."/>
            <person name="Dyer P.S."/>
            <person name="Grigoriev I.V."/>
        </authorList>
    </citation>
    <scope>NUCLEOTIDE SEQUENCE [LARGE SCALE GENOMIC DNA]</scope>
    <source>
        <strain evidence="4">CBS 583.65</strain>
    </source>
</reference>
<dbReference type="OrthoDB" id="47007at2759"/>
<dbReference type="RefSeq" id="XP_040673147.1">
    <property type="nucleotide sequence ID" value="XM_040807789.1"/>
</dbReference>
<name>A0A1L9Q0T4_ASPVE</name>
<dbReference type="EMBL" id="KV878137">
    <property type="protein sequence ID" value="OJJ07385.1"/>
    <property type="molecule type" value="Genomic_DNA"/>
</dbReference>
<dbReference type="InterPro" id="IPR020904">
    <property type="entry name" value="Sc_DH/Rdtase_CS"/>
</dbReference>
<dbReference type="CDD" id="cd05233">
    <property type="entry name" value="SDR_c"/>
    <property type="match status" value="1"/>
</dbReference>
<dbReference type="PRINTS" id="PR00080">
    <property type="entry name" value="SDRFAMILY"/>
</dbReference>
<protein>
    <submittedName>
        <fullName evidence="3">Uncharacterized protein</fullName>
    </submittedName>
</protein>
<dbReference type="InterPro" id="IPR002347">
    <property type="entry name" value="SDR_fam"/>
</dbReference>
<dbReference type="VEuPathDB" id="FungiDB:ASPVEDRAFT_142001"/>
<evidence type="ECO:0000313" key="4">
    <source>
        <dbReference type="Proteomes" id="UP000184073"/>
    </source>
</evidence>
<evidence type="ECO:0000256" key="1">
    <source>
        <dbReference type="ARBA" id="ARBA00006484"/>
    </source>
</evidence>
<comment type="similarity">
    <text evidence="1">Belongs to the short-chain dehydrogenases/reductases (SDR) family.</text>
</comment>
<dbReference type="AlphaFoldDB" id="A0A1L9Q0T4"/>
<dbReference type="GeneID" id="63723300"/>
<dbReference type="PANTHER" id="PTHR42760">
    <property type="entry name" value="SHORT-CHAIN DEHYDROGENASES/REDUCTASES FAMILY MEMBER"/>
    <property type="match status" value="1"/>
</dbReference>
<proteinExistence type="inferred from homology"/>